<keyword evidence="1" id="KW-1133">Transmembrane helix</keyword>
<name>A0A0G1WPM1_9BACT</name>
<evidence type="ECO:0000313" key="2">
    <source>
        <dbReference type="EMBL" id="KKW20525.1"/>
    </source>
</evidence>
<keyword evidence="1" id="KW-0472">Membrane</keyword>
<evidence type="ECO:0000313" key="3">
    <source>
        <dbReference type="Proteomes" id="UP000034201"/>
    </source>
</evidence>
<dbReference type="EMBL" id="LCQQ01000030">
    <property type="protein sequence ID" value="KKW20525.1"/>
    <property type="molecule type" value="Genomic_DNA"/>
</dbReference>
<proteinExistence type="predicted"/>
<protein>
    <submittedName>
        <fullName evidence="2">Uncharacterized protein</fullName>
    </submittedName>
</protein>
<sequence>MENSMENLEQKVQKIEERNKMVEADKDWETSWTRRILLAVFTYLAIGAYMRAIDISRPWLNAVVPAVAFMLSTLTMPFFKKLWVKRNQKSLWDRKEI</sequence>
<comment type="caution">
    <text evidence="2">The sequence shown here is derived from an EMBL/GenBank/DDBJ whole genome shotgun (WGS) entry which is preliminary data.</text>
</comment>
<evidence type="ECO:0000256" key="1">
    <source>
        <dbReference type="SAM" id="Phobius"/>
    </source>
</evidence>
<organism evidence="2 3">
    <name type="scientific">Candidatus Adlerbacteria bacterium GW2011_GWC1_50_9</name>
    <dbReference type="NCBI Taxonomy" id="1618608"/>
    <lineage>
        <taxon>Bacteria</taxon>
        <taxon>Candidatus Adleribacteriota</taxon>
    </lineage>
</organism>
<feature type="transmembrane region" description="Helical" evidence="1">
    <location>
        <begin position="36"/>
        <end position="53"/>
    </location>
</feature>
<gene>
    <name evidence="2" type="ORF">UY61_C0030G0007</name>
</gene>
<keyword evidence="1" id="KW-0812">Transmembrane</keyword>
<accession>A0A0G1WPM1</accession>
<feature type="transmembrane region" description="Helical" evidence="1">
    <location>
        <begin position="59"/>
        <end position="79"/>
    </location>
</feature>
<reference evidence="2 3" key="1">
    <citation type="journal article" date="2015" name="Nature">
        <title>rRNA introns, odd ribosomes, and small enigmatic genomes across a large radiation of phyla.</title>
        <authorList>
            <person name="Brown C.T."/>
            <person name="Hug L.A."/>
            <person name="Thomas B.C."/>
            <person name="Sharon I."/>
            <person name="Castelle C.J."/>
            <person name="Singh A."/>
            <person name="Wilkins M.J."/>
            <person name="Williams K.H."/>
            <person name="Banfield J.F."/>
        </authorList>
    </citation>
    <scope>NUCLEOTIDE SEQUENCE [LARGE SCALE GENOMIC DNA]</scope>
</reference>
<dbReference type="Proteomes" id="UP000034201">
    <property type="component" value="Unassembled WGS sequence"/>
</dbReference>
<dbReference type="AlphaFoldDB" id="A0A0G1WPM1"/>